<proteinExistence type="predicted"/>
<keyword evidence="2" id="KW-1185">Reference proteome</keyword>
<reference evidence="1" key="1">
    <citation type="submission" date="2024-05" db="EMBL/GenBank/DDBJ databases">
        <title>Whole genome shotgun sequence of Streptomyces violascens NBRC 12920.</title>
        <authorList>
            <person name="Komaki H."/>
            <person name="Tamura T."/>
        </authorList>
    </citation>
    <scope>NUCLEOTIDE SEQUENCE</scope>
    <source>
        <strain evidence="1">NBRC 12920</strain>
    </source>
</reference>
<dbReference type="RefSeq" id="WP_226599730.1">
    <property type="nucleotide sequence ID" value="NZ_BMUA01000008.1"/>
</dbReference>
<sequence length="69" mass="7637">MIPPRLRTPRQAARTVVRDPLGAVFLLRYDNEIWPPQLSDLLDGWSPGDRPADLGYVPVRGRSGIAGRG</sequence>
<name>A0ABQ3QXG7_9ACTN</name>
<dbReference type="Proteomes" id="UP001050808">
    <property type="component" value="Unassembled WGS sequence"/>
</dbReference>
<comment type="caution">
    <text evidence="1">The sequence shown here is derived from an EMBL/GenBank/DDBJ whole genome shotgun (WGS) entry which is preliminary data.</text>
</comment>
<evidence type="ECO:0000313" key="1">
    <source>
        <dbReference type="EMBL" id="GHI41953.1"/>
    </source>
</evidence>
<evidence type="ECO:0000313" key="2">
    <source>
        <dbReference type="Proteomes" id="UP001050808"/>
    </source>
</evidence>
<organism evidence="1 2">
    <name type="scientific">Streptomyces violascens</name>
    <dbReference type="NCBI Taxonomy" id="67381"/>
    <lineage>
        <taxon>Bacteria</taxon>
        <taxon>Bacillati</taxon>
        <taxon>Actinomycetota</taxon>
        <taxon>Actinomycetes</taxon>
        <taxon>Kitasatosporales</taxon>
        <taxon>Streptomycetaceae</taxon>
        <taxon>Streptomyces</taxon>
    </lineage>
</organism>
<accession>A0ABQ3QXG7</accession>
<dbReference type="EMBL" id="BNDY01000017">
    <property type="protein sequence ID" value="GHI41953.1"/>
    <property type="molecule type" value="Genomic_DNA"/>
</dbReference>
<gene>
    <name evidence="1" type="ORF">Sviol_63610</name>
</gene>
<protein>
    <submittedName>
        <fullName evidence="1">Uncharacterized protein</fullName>
    </submittedName>
</protein>